<sequence length="103" mass="11924">MDSSSGENGRKKRKSLLRGDESDEEEDSSNTPRAKSFSFGDIVIDRKNYSWIFYLVDRAPPIFGVNFLRRYDLSIDVTSGSLFERPVCLYLNKLTLEEQEFTE</sequence>
<proteinExistence type="predicted"/>
<feature type="region of interest" description="Disordered" evidence="1">
    <location>
        <begin position="1"/>
        <end position="35"/>
    </location>
</feature>
<dbReference type="Proteomes" id="UP000675881">
    <property type="component" value="Chromosome 9"/>
</dbReference>
<evidence type="ECO:0000256" key="1">
    <source>
        <dbReference type="SAM" id="MobiDB-lite"/>
    </source>
</evidence>
<reference evidence="2" key="1">
    <citation type="submission" date="2021-02" db="EMBL/GenBank/DDBJ databases">
        <authorList>
            <person name="Bekaert M."/>
        </authorList>
    </citation>
    <scope>NUCLEOTIDE SEQUENCE</scope>
    <source>
        <strain evidence="2">IoA-00</strain>
    </source>
</reference>
<evidence type="ECO:0000313" key="2">
    <source>
        <dbReference type="EMBL" id="CAF3046654.1"/>
    </source>
</evidence>
<gene>
    <name evidence="2" type="ORF">LSAA_15106</name>
</gene>
<accession>A0A7R8DCZ6</accession>
<organism evidence="2 3">
    <name type="scientific">Lepeophtheirus salmonis</name>
    <name type="common">Salmon louse</name>
    <name type="synonym">Caligus salmonis</name>
    <dbReference type="NCBI Taxonomy" id="72036"/>
    <lineage>
        <taxon>Eukaryota</taxon>
        <taxon>Metazoa</taxon>
        <taxon>Ecdysozoa</taxon>
        <taxon>Arthropoda</taxon>
        <taxon>Crustacea</taxon>
        <taxon>Multicrustacea</taxon>
        <taxon>Hexanauplia</taxon>
        <taxon>Copepoda</taxon>
        <taxon>Siphonostomatoida</taxon>
        <taxon>Caligidae</taxon>
        <taxon>Lepeophtheirus</taxon>
    </lineage>
</organism>
<dbReference type="EMBL" id="HG994588">
    <property type="protein sequence ID" value="CAF3046654.1"/>
    <property type="molecule type" value="Genomic_DNA"/>
</dbReference>
<name>A0A7R8DCZ6_LEPSM</name>
<dbReference type="AlphaFoldDB" id="A0A7R8DCZ6"/>
<evidence type="ECO:0000313" key="3">
    <source>
        <dbReference type="Proteomes" id="UP000675881"/>
    </source>
</evidence>
<keyword evidence="3" id="KW-1185">Reference proteome</keyword>
<protein>
    <submittedName>
        <fullName evidence="2">(salmon louse) hypothetical protein</fullName>
    </submittedName>
</protein>